<feature type="chain" id="PRO_5043067094" description="Lipopolysaccharide export system protein LptA" evidence="4">
    <location>
        <begin position="21"/>
        <end position="167"/>
    </location>
</feature>
<comment type="function">
    <text evidence="4">Involved in the assembly of lipopolysaccharide (LPS). Required for the translocation of LPS from the inner membrane to the outer membrane. May form a bridge between the inner membrane and the outer membrane, via interactions with LptC and LptD, thereby facilitating LPS transfer across the periplasm.</text>
</comment>
<evidence type="ECO:0000256" key="4">
    <source>
        <dbReference type="HAMAP-Rule" id="MF_01914"/>
    </source>
</evidence>
<dbReference type="HAMAP" id="MF_01914">
    <property type="entry name" value="LPS_assembly_LptA"/>
    <property type="match status" value="1"/>
</dbReference>
<keyword evidence="3 4" id="KW-0574">Periplasm</keyword>
<comment type="similarity">
    <text evidence="4">Belongs to the LptA family.</text>
</comment>
<dbReference type="PANTHER" id="PTHR36504">
    <property type="entry name" value="LIPOPOLYSACCHARIDE EXPORT SYSTEM PROTEIN LPTA"/>
    <property type="match status" value="1"/>
</dbReference>
<evidence type="ECO:0000256" key="3">
    <source>
        <dbReference type="ARBA" id="ARBA00022764"/>
    </source>
</evidence>
<dbReference type="Pfam" id="PF03968">
    <property type="entry name" value="LptD_N"/>
    <property type="match status" value="1"/>
</dbReference>
<dbReference type="GO" id="GO:0009279">
    <property type="term" value="C:cell outer membrane"/>
    <property type="evidence" value="ECO:0007669"/>
    <property type="project" value="TreeGrafter"/>
</dbReference>
<dbReference type="GO" id="GO:0043165">
    <property type="term" value="P:Gram-negative-bacterium-type cell outer membrane assembly"/>
    <property type="evidence" value="ECO:0007669"/>
    <property type="project" value="UniProtKB-UniRule"/>
</dbReference>
<evidence type="ECO:0000256" key="2">
    <source>
        <dbReference type="ARBA" id="ARBA00022729"/>
    </source>
</evidence>
<reference evidence="7" key="1">
    <citation type="journal article" date="2010" name="Int. J. Syst. Evol. Microbiol.">
        <title>Porticoccus litoralis gen. nov., sp. nov., a gammaproteobacterium isolated from the Yellow Sea.</title>
        <authorList>
            <person name="Oh H.M."/>
            <person name="Kim H."/>
            <person name="Kim K.M."/>
            <person name="Min G.S."/>
            <person name="Cho J.C."/>
        </authorList>
    </citation>
    <scope>NUCLEOTIDE SEQUENCE</scope>
    <source>
        <strain evidence="7">DSM 25064</strain>
    </source>
</reference>
<organism evidence="7 8">
    <name type="scientific">Porticoccus litoralis</name>
    <dbReference type="NCBI Taxonomy" id="434086"/>
    <lineage>
        <taxon>Bacteria</taxon>
        <taxon>Pseudomonadati</taxon>
        <taxon>Pseudomonadota</taxon>
        <taxon>Gammaproteobacteria</taxon>
        <taxon>Cellvibrionales</taxon>
        <taxon>Porticoccaceae</taxon>
        <taxon>Porticoccus</taxon>
    </lineage>
</organism>
<sequence length="167" mass="18463" precursor="true">MHVRLLLIVLMSLSAPLSHALQSDANQPIKIESDKAERNDKKGTTVYEGSVVIRQGTIKIRADKVIVYSERNKVDRIVCIGKPAHYQQQPKPEDGLVLASGDTIEYHLAADRIDLLKNASLEQNGTTITGEKIHYDLKAEVVKASSGDNPKQRIQMVIPPSNQKEGN</sequence>
<dbReference type="InterPro" id="IPR005653">
    <property type="entry name" value="OstA-like_N"/>
</dbReference>
<dbReference type="GO" id="GO:0015920">
    <property type="term" value="P:lipopolysaccharide transport"/>
    <property type="evidence" value="ECO:0007669"/>
    <property type="project" value="UniProtKB-UniRule"/>
</dbReference>
<evidence type="ECO:0000259" key="6">
    <source>
        <dbReference type="Pfam" id="PF03968"/>
    </source>
</evidence>
<evidence type="ECO:0000313" key="8">
    <source>
        <dbReference type="Proteomes" id="UP001178354"/>
    </source>
</evidence>
<protein>
    <recommendedName>
        <fullName evidence="4">Lipopolysaccharide export system protein LptA</fullName>
    </recommendedName>
</protein>
<gene>
    <name evidence="4 7" type="primary">lptA</name>
    <name evidence="7" type="ORF">Q8A57_03725</name>
</gene>
<dbReference type="NCBIfam" id="TIGR03002">
    <property type="entry name" value="outer_YhbN_LptA"/>
    <property type="match status" value="1"/>
</dbReference>
<name>A0AAW8B3J3_9GAMM</name>
<comment type="subunit">
    <text evidence="4">Component of the lipopolysaccharide transport and assembly complex.</text>
</comment>
<dbReference type="InterPro" id="IPR014340">
    <property type="entry name" value="LptA"/>
</dbReference>
<feature type="region of interest" description="Disordered" evidence="5">
    <location>
        <begin position="146"/>
        <end position="167"/>
    </location>
</feature>
<dbReference type="RefSeq" id="WP_305169583.1">
    <property type="nucleotide sequence ID" value="NZ_JAUUUU010000001.1"/>
</dbReference>
<dbReference type="PANTHER" id="PTHR36504:SF1">
    <property type="entry name" value="LIPOPOLYSACCHARIDE EXPORT SYSTEM PROTEIN LPTA"/>
    <property type="match status" value="1"/>
</dbReference>
<evidence type="ECO:0000256" key="1">
    <source>
        <dbReference type="ARBA" id="ARBA00022448"/>
    </source>
</evidence>
<evidence type="ECO:0000313" key="7">
    <source>
        <dbReference type="EMBL" id="MDP1520070.1"/>
    </source>
</evidence>
<accession>A0AAW8B3J3</accession>
<evidence type="ECO:0000256" key="5">
    <source>
        <dbReference type="SAM" id="MobiDB-lite"/>
    </source>
</evidence>
<feature type="signal peptide" evidence="4">
    <location>
        <begin position="1"/>
        <end position="20"/>
    </location>
</feature>
<keyword evidence="1 4" id="KW-0813">Transport</keyword>
<dbReference type="InterPro" id="IPR052037">
    <property type="entry name" value="LPS_export_LptA"/>
</dbReference>
<dbReference type="Proteomes" id="UP001178354">
    <property type="component" value="Unassembled WGS sequence"/>
</dbReference>
<comment type="caution">
    <text evidence="7">The sequence shown here is derived from an EMBL/GenBank/DDBJ whole genome shotgun (WGS) entry which is preliminary data.</text>
</comment>
<dbReference type="EMBL" id="JAUUUU010000001">
    <property type="protein sequence ID" value="MDP1520070.1"/>
    <property type="molecule type" value="Genomic_DNA"/>
</dbReference>
<comment type="subcellular location">
    <subcellularLocation>
        <location evidence="4">Periplasm</location>
    </subcellularLocation>
</comment>
<keyword evidence="2 4" id="KW-0732">Signal</keyword>
<feature type="domain" description="Organic solvent tolerance-like N-terminal" evidence="6">
    <location>
        <begin position="30"/>
        <end position="140"/>
    </location>
</feature>
<dbReference type="Gene3D" id="2.60.450.10">
    <property type="entry name" value="Lipopolysaccharide (LPS) transport protein A like domain"/>
    <property type="match status" value="1"/>
</dbReference>
<keyword evidence="8" id="KW-1185">Reference proteome</keyword>
<reference evidence="7" key="2">
    <citation type="submission" date="2023-08" db="EMBL/GenBank/DDBJ databases">
        <authorList>
            <person name="Luo J."/>
        </authorList>
    </citation>
    <scope>NUCLEOTIDE SEQUENCE</scope>
    <source>
        <strain evidence="7">DSM 25064</strain>
    </source>
</reference>
<dbReference type="GO" id="GO:0030288">
    <property type="term" value="C:outer membrane-bounded periplasmic space"/>
    <property type="evidence" value="ECO:0007669"/>
    <property type="project" value="TreeGrafter"/>
</dbReference>
<proteinExistence type="inferred from homology"/>
<dbReference type="AlphaFoldDB" id="A0AAW8B3J3"/>
<dbReference type="GO" id="GO:0017089">
    <property type="term" value="F:glycolipid transfer activity"/>
    <property type="evidence" value="ECO:0007669"/>
    <property type="project" value="TreeGrafter"/>
</dbReference>
<dbReference type="GO" id="GO:0001530">
    <property type="term" value="F:lipopolysaccharide binding"/>
    <property type="evidence" value="ECO:0007669"/>
    <property type="project" value="InterPro"/>
</dbReference>